<evidence type="ECO:0000313" key="3">
    <source>
        <dbReference type="EMBL" id="HHK69198.1"/>
    </source>
</evidence>
<accession>A0A7C5LAZ8</accession>
<dbReference type="EMBL" id="DRWN01000070">
    <property type="protein sequence ID" value="HHK69198.1"/>
    <property type="molecule type" value="Genomic_DNA"/>
</dbReference>
<dbReference type="Gene3D" id="1.20.120.330">
    <property type="entry name" value="Nucleotidyltransferases domain 2"/>
    <property type="match status" value="1"/>
</dbReference>
<organism evidence="3">
    <name type="scientific">Caldiarchaeum subterraneum</name>
    <dbReference type="NCBI Taxonomy" id="311458"/>
    <lineage>
        <taxon>Archaea</taxon>
        <taxon>Nitrososphaerota</taxon>
        <taxon>Candidatus Caldarchaeales</taxon>
        <taxon>Candidatus Caldarchaeaceae</taxon>
        <taxon>Candidatus Caldarchaeum</taxon>
    </lineage>
</organism>
<dbReference type="InterPro" id="IPR007842">
    <property type="entry name" value="HEPN_dom"/>
</dbReference>
<name>A0A7C5LAZ8_CALS0</name>
<proteinExistence type="predicted"/>
<sequence>MAKSCLRQAAEPIKHAEEALAEGNHAYVIRQCQEAVELSLKAALRLAGIEPPKWHDVGPLLKEQRHRFKPDFSEKIDTLASYSRKLRREREPSMYGDEETGTPPEKLYTRSDAEEALGMAKYVYEACMGLL</sequence>
<evidence type="ECO:0000256" key="1">
    <source>
        <dbReference type="SAM" id="MobiDB-lite"/>
    </source>
</evidence>
<evidence type="ECO:0000259" key="2">
    <source>
        <dbReference type="PROSITE" id="PS50910"/>
    </source>
</evidence>
<dbReference type="AlphaFoldDB" id="A0A7C5LAZ8"/>
<protein>
    <submittedName>
        <fullName evidence="3">HEPN domain-containing protein</fullName>
    </submittedName>
</protein>
<dbReference type="Pfam" id="PF05168">
    <property type="entry name" value="HEPN"/>
    <property type="match status" value="1"/>
</dbReference>
<dbReference type="SUPFAM" id="SSF81593">
    <property type="entry name" value="Nucleotidyltransferase substrate binding subunit/domain"/>
    <property type="match status" value="1"/>
</dbReference>
<feature type="region of interest" description="Disordered" evidence="1">
    <location>
        <begin position="85"/>
        <end position="110"/>
    </location>
</feature>
<dbReference type="PROSITE" id="PS50910">
    <property type="entry name" value="HEPN"/>
    <property type="match status" value="1"/>
</dbReference>
<comment type="caution">
    <text evidence="3">The sequence shown here is derived from an EMBL/GenBank/DDBJ whole genome shotgun (WGS) entry which is preliminary data.</text>
</comment>
<gene>
    <name evidence="3" type="ORF">ENM11_08680</name>
</gene>
<dbReference type="SMART" id="SM00748">
    <property type="entry name" value="HEPN"/>
    <property type="match status" value="1"/>
</dbReference>
<reference evidence="3" key="1">
    <citation type="journal article" date="2020" name="mSystems">
        <title>Genome- and Community-Level Interaction Insights into Carbon Utilization and Element Cycling Functions of Hydrothermarchaeota in Hydrothermal Sediment.</title>
        <authorList>
            <person name="Zhou Z."/>
            <person name="Liu Y."/>
            <person name="Xu W."/>
            <person name="Pan J."/>
            <person name="Luo Z.H."/>
            <person name="Li M."/>
        </authorList>
    </citation>
    <scope>NUCLEOTIDE SEQUENCE [LARGE SCALE GENOMIC DNA]</scope>
    <source>
        <strain evidence="3">SpSt-1056</strain>
    </source>
</reference>
<feature type="domain" description="HEPN" evidence="2">
    <location>
        <begin position="6"/>
        <end position="123"/>
    </location>
</feature>